<dbReference type="InParanoid" id="A0A674MEE6"/>
<proteinExistence type="predicted"/>
<dbReference type="InterPro" id="IPR018790">
    <property type="entry name" value="DUF2358"/>
</dbReference>
<organism evidence="1 2">
    <name type="scientific">Takifugu rubripes</name>
    <name type="common">Japanese pufferfish</name>
    <name type="synonym">Fugu rubripes</name>
    <dbReference type="NCBI Taxonomy" id="31033"/>
    <lineage>
        <taxon>Eukaryota</taxon>
        <taxon>Metazoa</taxon>
        <taxon>Chordata</taxon>
        <taxon>Craniata</taxon>
        <taxon>Vertebrata</taxon>
        <taxon>Euteleostomi</taxon>
        <taxon>Actinopterygii</taxon>
        <taxon>Neopterygii</taxon>
        <taxon>Teleostei</taxon>
        <taxon>Neoteleostei</taxon>
        <taxon>Acanthomorphata</taxon>
        <taxon>Eupercaria</taxon>
        <taxon>Tetraodontiformes</taxon>
        <taxon>Tetradontoidea</taxon>
        <taxon>Tetraodontidae</taxon>
        <taxon>Takifugu</taxon>
    </lineage>
</organism>
<reference evidence="1" key="2">
    <citation type="submission" date="2025-08" db="UniProtKB">
        <authorList>
            <consortium name="Ensembl"/>
        </authorList>
    </citation>
    <scope>IDENTIFICATION</scope>
</reference>
<dbReference type="Proteomes" id="UP000005226">
    <property type="component" value="Chromosome 12"/>
</dbReference>
<dbReference type="Pfam" id="PF10184">
    <property type="entry name" value="DUF2358"/>
    <property type="match status" value="1"/>
</dbReference>
<dbReference type="PANTHER" id="PTHR31094:SF2">
    <property type="entry name" value="RIKEN CDNA 2310061I04 GENE"/>
    <property type="match status" value="1"/>
</dbReference>
<reference evidence="1 2" key="1">
    <citation type="journal article" date="2011" name="Genome Biol. Evol.">
        <title>Integration of the genetic map and genome assembly of fugu facilitates insights into distinct features of genome evolution in teleosts and mammals.</title>
        <authorList>
            <person name="Kai W."/>
            <person name="Kikuchi K."/>
            <person name="Tohari S."/>
            <person name="Chew A.K."/>
            <person name="Tay A."/>
            <person name="Fujiwara A."/>
            <person name="Hosoya S."/>
            <person name="Suetake H."/>
            <person name="Naruse K."/>
            <person name="Brenner S."/>
            <person name="Suzuki Y."/>
            <person name="Venkatesh B."/>
        </authorList>
    </citation>
    <scope>NUCLEOTIDE SEQUENCE [LARGE SCALE GENOMIC DNA]</scope>
</reference>
<sequence length="124" mass="13785">MYSADLEFINGPLNMKTSSSSSLWRLLSLCYYAEVRLEVLKLTKHMEDGTIRPRTTLTSVVFCRTSDAFSTFYLGEDGLIHCHRVEKVSCPPSLSRVTSLLAKTLVALGLQEQRPALNPACPSC</sequence>
<dbReference type="GeneTree" id="ENSGT00390000008658"/>
<evidence type="ECO:0000313" key="1">
    <source>
        <dbReference type="Ensembl" id="ENSTRUP00000059411.1"/>
    </source>
</evidence>
<evidence type="ECO:0000313" key="2">
    <source>
        <dbReference type="Proteomes" id="UP000005226"/>
    </source>
</evidence>
<accession>A0A674MEE6</accession>
<dbReference type="AlphaFoldDB" id="A0A674MEE6"/>
<keyword evidence="2" id="KW-1185">Reference proteome</keyword>
<reference evidence="1" key="3">
    <citation type="submission" date="2025-09" db="UniProtKB">
        <authorList>
            <consortium name="Ensembl"/>
        </authorList>
    </citation>
    <scope>IDENTIFICATION</scope>
</reference>
<name>A0A674MEE6_TAKRU</name>
<dbReference type="Ensembl" id="ENSTRUT00000063274.1">
    <property type="protein sequence ID" value="ENSTRUP00000059411.1"/>
    <property type="gene ID" value="ENSTRUG00000030842.1"/>
</dbReference>
<protein>
    <submittedName>
        <fullName evidence="1">Uncharacterized protein</fullName>
    </submittedName>
</protein>
<dbReference type="PANTHER" id="PTHR31094">
    <property type="entry name" value="RIKEN CDNA 2310061I04 GENE"/>
    <property type="match status" value="1"/>
</dbReference>
<dbReference type="OMA" id="NWTILLN"/>